<evidence type="ECO:0000256" key="9">
    <source>
        <dbReference type="ARBA" id="ARBA00023128"/>
    </source>
</evidence>
<name>A0A890CFY0_9SAUR</name>
<dbReference type="EMBL" id="MN640999">
    <property type="protein sequence ID" value="QRG30844.1"/>
    <property type="molecule type" value="Genomic_DNA"/>
</dbReference>
<evidence type="ECO:0000256" key="6">
    <source>
        <dbReference type="ARBA" id="ARBA00022781"/>
    </source>
</evidence>
<evidence type="ECO:0000256" key="3">
    <source>
        <dbReference type="ARBA" id="ARBA00022448"/>
    </source>
</evidence>
<keyword evidence="6 12" id="KW-0375">Hydrogen ion transport</keyword>
<keyword evidence="3 12" id="KW-0813">Transport</keyword>
<dbReference type="InterPro" id="IPR001421">
    <property type="entry name" value="ATP8_metazoa"/>
</dbReference>
<organism evidence="14">
    <name type="scientific">Dopasia hainanensis</name>
    <name type="common">Hainan glass lizard</name>
    <dbReference type="NCBI Taxonomy" id="2496085"/>
    <lineage>
        <taxon>Eukaryota</taxon>
        <taxon>Metazoa</taxon>
        <taxon>Chordata</taxon>
        <taxon>Craniata</taxon>
        <taxon>Vertebrata</taxon>
        <taxon>Euteleostomi</taxon>
        <taxon>Lepidosauria</taxon>
        <taxon>Squamata</taxon>
        <taxon>Bifurcata</taxon>
        <taxon>Unidentata</taxon>
        <taxon>Episquamata</taxon>
        <taxon>Toxicofera</taxon>
        <taxon>Anguimorpha</taxon>
        <taxon>Neoanguimorpha</taxon>
        <taxon>Anguioidea</taxon>
        <taxon>Anguidae</taxon>
        <taxon>Dopasia</taxon>
    </lineage>
</organism>
<evidence type="ECO:0000256" key="8">
    <source>
        <dbReference type="ARBA" id="ARBA00023065"/>
    </source>
</evidence>
<geneLocation type="mitochondrion" evidence="14"/>
<feature type="chain" id="PRO_5032472858" description="ATP synthase complex subunit 8" evidence="13">
    <location>
        <begin position="22"/>
        <end position="55"/>
    </location>
</feature>
<evidence type="ECO:0000256" key="13">
    <source>
        <dbReference type="SAM" id="SignalP"/>
    </source>
</evidence>
<dbReference type="CTD" id="4509"/>
<dbReference type="GeneID" id="67163894"/>
<dbReference type="InterPro" id="IPR050635">
    <property type="entry name" value="ATPase_protein_8"/>
</dbReference>
<keyword evidence="7" id="KW-1133">Transmembrane helix</keyword>
<dbReference type="PANTHER" id="PTHR39937">
    <property type="entry name" value="ATP SYNTHASE PROTEIN 8"/>
    <property type="match status" value="1"/>
</dbReference>
<reference evidence="14" key="1">
    <citation type="journal article" date="2019" name="Mitochondrial DNA Part B Resour">
        <title>The complete mitochondrial genome of the Hainan Glass Lizard (Dopasia hainanensis) determined by next-generation sequencing.</title>
        <authorList>
            <person name="Cai B."/>
            <person name="Guo X."/>
            <person name="Song Z."/>
            <person name="Chen D."/>
        </authorList>
    </citation>
    <scope>NUCLEOTIDE SEQUENCE</scope>
    <source>
        <tissue evidence="14">Liver</tissue>
    </source>
</reference>
<comment type="similarity">
    <text evidence="2 12">Belongs to the ATPase protein 8 family.</text>
</comment>
<feature type="signal peptide" evidence="13">
    <location>
        <begin position="1"/>
        <end position="21"/>
    </location>
</feature>
<evidence type="ECO:0000256" key="10">
    <source>
        <dbReference type="ARBA" id="ARBA00023136"/>
    </source>
</evidence>
<evidence type="ECO:0000256" key="4">
    <source>
        <dbReference type="ARBA" id="ARBA00022547"/>
    </source>
</evidence>
<dbReference type="Pfam" id="PF00895">
    <property type="entry name" value="ATP-synt_8"/>
    <property type="match status" value="1"/>
</dbReference>
<dbReference type="GO" id="GO:0031966">
    <property type="term" value="C:mitochondrial membrane"/>
    <property type="evidence" value="ECO:0007669"/>
    <property type="project" value="UniProtKB-SubCell"/>
</dbReference>
<evidence type="ECO:0000256" key="12">
    <source>
        <dbReference type="RuleBase" id="RU003661"/>
    </source>
</evidence>
<sequence length="55" mass="6428">MPQLNPSPWLLILALSWLTMATLFLSKTQNACFHNTPTHHQANTQKTNTWIWPWP</sequence>
<dbReference type="GO" id="GO:0015986">
    <property type="term" value="P:proton motive force-driven ATP synthesis"/>
    <property type="evidence" value="ECO:0007669"/>
    <property type="project" value="InterPro"/>
</dbReference>
<keyword evidence="8 12" id="KW-0406">Ion transport</keyword>
<dbReference type="PANTHER" id="PTHR39937:SF1">
    <property type="entry name" value="ATP SYNTHASE PROTEIN 8"/>
    <property type="match status" value="1"/>
</dbReference>
<comment type="subcellular location">
    <subcellularLocation>
        <location evidence="1 12">Mitochondrion membrane</location>
        <topology evidence="1 12">Single-pass membrane protein</topology>
    </subcellularLocation>
</comment>
<keyword evidence="10" id="KW-0472">Membrane</keyword>
<keyword evidence="13" id="KW-0732">Signal</keyword>
<dbReference type="GO" id="GO:0015078">
    <property type="term" value="F:proton transmembrane transporter activity"/>
    <property type="evidence" value="ECO:0007669"/>
    <property type="project" value="InterPro"/>
</dbReference>
<dbReference type="RefSeq" id="YP_010158577.1">
    <property type="nucleotide sequence ID" value="NC_057268.1"/>
</dbReference>
<evidence type="ECO:0000256" key="2">
    <source>
        <dbReference type="ARBA" id="ARBA00008892"/>
    </source>
</evidence>
<dbReference type="GO" id="GO:0045259">
    <property type="term" value="C:proton-transporting ATP synthase complex"/>
    <property type="evidence" value="ECO:0007669"/>
    <property type="project" value="UniProtKB-KW"/>
</dbReference>
<gene>
    <name evidence="14" type="primary">ATP8</name>
</gene>
<dbReference type="SMR" id="A0A890CFY0"/>
<dbReference type="AlphaFoldDB" id="A0A890CFY0"/>
<evidence type="ECO:0000256" key="11">
    <source>
        <dbReference type="ARBA" id="ARBA00023310"/>
    </source>
</evidence>
<evidence type="ECO:0000256" key="1">
    <source>
        <dbReference type="ARBA" id="ARBA00004304"/>
    </source>
</evidence>
<keyword evidence="11" id="KW-0066">ATP synthesis</keyword>
<evidence type="ECO:0000256" key="5">
    <source>
        <dbReference type="ARBA" id="ARBA00022692"/>
    </source>
</evidence>
<proteinExistence type="inferred from homology"/>
<evidence type="ECO:0000256" key="7">
    <source>
        <dbReference type="ARBA" id="ARBA00022989"/>
    </source>
</evidence>
<keyword evidence="5 12" id="KW-0812">Transmembrane</keyword>
<evidence type="ECO:0000313" key="14">
    <source>
        <dbReference type="EMBL" id="QRG30844.1"/>
    </source>
</evidence>
<keyword evidence="4 12" id="KW-0138">CF(0)</keyword>
<protein>
    <recommendedName>
        <fullName evidence="12">ATP synthase complex subunit 8</fullName>
    </recommendedName>
</protein>
<accession>A0A890CFY0</accession>
<keyword evidence="9 12" id="KW-0496">Mitochondrion</keyword>